<evidence type="ECO:0000313" key="2">
    <source>
        <dbReference type="Proteomes" id="UP000595140"/>
    </source>
</evidence>
<evidence type="ECO:0000313" key="1">
    <source>
        <dbReference type="EMBL" id="VFQ90491.1"/>
    </source>
</evidence>
<dbReference type="AlphaFoldDB" id="A0A484MND9"/>
<keyword evidence="2" id="KW-1185">Reference proteome</keyword>
<protein>
    <submittedName>
        <fullName evidence="1">Uncharacterized protein</fullName>
    </submittedName>
</protein>
<reference evidence="1 2" key="1">
    <citation type="submission" date="2018-04" db="EMBL/GenBank/DDBJ databases">
        <authorList>
            <person name="Vogel A."/>
        </authorList>
    </citation>
    <scope>NUCLEOTIDE SEQUENCE [LARGE SCALE GENOMIC DNA]</scope>
</reference>
<proteinExistence type="predicted"/>
<name>A0A484MND9_9ASTE</name>
<organism evidence="1 2">
    <name type="scientific">Cuscuta campestris</name>
    <dbReference type="NCBI Taxonomy" id="132261"/>
    <lineage>
        <taxon>Eukaryota</taxon>
        <taxon>Viridiplantae</taxon>
        <taxon>Streptophyta</taxon>
        <taxon>Embryophyta</taxon>
        <taxon>Tracheophyta</taxon>
        <taxon>Spermatophyta</taxon>
        <taxon>Magnoliopsida</taxon>
        <taxon>eudicotyledons</taxon>
        <taxon>Gunneridae</taxon>
        <taxon>Pentapetalae</taxon>
        <taxon>asterids</taxon>
        <taxon>lamiids</taxon>
        <taxon>Solanales</taxon>
        <taxon>Convolvulaceae</taxon>
        <taxon>Cuscuteae</taxon>
        <taxon>Cuscuta</taxon>
        <taxon>Cuscuta subgen. Grammica</taxon>
        <taxon>Cuscuta sect. Cleistogrammica</taxon>
    </lineage>
</organism>
<gene>
    <name evidence="1" type="ORF">CCAM_LOCUS32267</name>
</gene>
<dbReference type="Proteomes" id="UP000595140">
    <property type="component" value="Unassembled WGS sequence"/>
</dbReference>
<accession>A0A484MND9</accession>
<sequence>KELRDMGDVQALELADIVENRGFISHGCFDLNGIWGSDDDDDCMW</sequence>
<feature type="non-terminal residue" evidence="1">
    <location>
        <position position="1"/>
    </location>
</feature>
<dbReference type="EMBL" id="OOIL02004141">
    <property type="protein sequence ID" value="VFQ90491.1"/>
    <property type="molecule type" value="Genomic_DNA"/>
</dbReference>